<evidence type="ECO:0008006" key="4">
    <source>
        <dbReference type="Google" id="ProtNLM"/>
    </source>
</evidence>
<dbReference type="RefSeq" id="WP_029312345.1">
    <property type="nucleotide sequence ID" value="NZ_FTNE01000012.1"/>
</dbReference>
<comment type="caution">
    <text evidence="2">The sequence shown here is derived from an EMBL/GenBank/DDBJ whole genome shotgun (WGS) entry which is preliminary data.</text>
</comment>
<feature type="transmembrane region" description="Helical" evidence="1">
    <location>
        <begin position="89"/>
        <end position="108"/>
    </location>
</feature>
<dbReference type="AlphaFoldDB" id="A0A8G2CL52"/>
<keyword evidence="1" id="KW-1133">Transmembrane helix</keyword>
<evidence type="ECO:0000313" key="3">
    <source>
        <dbReference type="Proteomes" id="UP000186308"/>
    </source>
</evidence>
<keyword evidence="3" id="KW-1185">Reference proteome</keyword>
<evidence type="ECO:0000313" key="2">
    <source>
        <dbReference type="EMBL" id="SIQ93950.1"/>
    </source>
</evidence>
<protein>
    <recommendedName>
        <fullName evidence="4">YcxB-like protein</fullName>
    </recommendedName>
</protein>
<sequence>MSDETAFFAAIEPVSATLRVTPKDCVDAGGYIPRKRFLFLPLIFLDLAAISAFLNYEWLYYAVHQGLREGINISGHAAALVGVALADDIFISTAISAVVLSLMYFLGYRAALSGLAKRARDARGDVPREVDISLDLNGLHVQDFSSRLDHPWTDVSDMIETGRIFRIGILGTSWIVLPKRDLDEGFVTALGQLKVALRDRTQARSAARRR</sequence>
<evidence type="ECO:0000256" key="1">
    <source>
        <dbReference type="SAM" id="Phobius"/>
    </source>
</evidence>
<dbReference type="Proteomes" id="UP000186308">
    <property type="component" value="Unassembled WGS sequence"/>
</dbReference>
<proteinExistence type="predicted"/>
<keyword evidence="1" id="KW-0812">Transmembrane</keyword>
<keyword evidence="1" id="KW-0472">Membrane</keyword>
<gene>
    <name evidence="2" type="ORF">SAMN05421828_11232</name>
</gene>
<accession>A0A8G2CL52</accession>
<feature type="transmembrane region" description="Helical" evidence="1">
    <location>
        <begin position="37"/>
        <end position="56"/>
    </location>
</feature>
<organism evidence="2 3">
    <name type="scientific">Acidiphilium rubrum</name>
    <dbReference type="NCBI Taxonomy" id="526"/>
    <lineage>
        <taxon>Bacteria</taxon>
        <taxon>Pseudomonadati</taxon>
        <taxon>Pseudomonadota</taxon>
        <taxon>Alphaproteobacteria</taxon>
        <taxon>Acetobacterales</taxon>
        <taxon>Acidocellaceae</taxon>
        <taxon>Acidiphilium</taxon>
    </lineage>
</organism>
<dbReference type="EMBL" id="FTNE01000012">
    <property type="protein sequence ID" value="SIQ93950.1"/>
    <property type="molecule type" value="Genomic_DNA"/>
</dbReference>
<reference evidence="2 3" key="1">
    <citation type="submission" date="2017-01" db="EMBL/GenBank/DDBJ databases">
        <authorList>
            <person name="Varghese N."/>
            <person name="Submissions S."/>
        </authorList>
    </citation>
    <scope>NUCLEOTIDE SEQUENCE [LARGE SCALE GENOMIC DNA]</scope>
    <source>
        <strain evidence="2 3">ATCC 35905</strain>
    </source>
</reference>
<name>A0A8G2CL52_ACIRU</name>